<evidence type="ECO:0000256" key="1">
    <source>
        <dbReference type="SAM" id="MobiDB-lite"/>
    </source>
</evidence>
<feature type="region of interest" description="Disordered" evidence="1">
    <location>
        <begin position="137"/>
        <end position="165"/>
    </location>
</feature>
<name>A0ABN6CLP5_9ACTN</name>
<organism evidence="2 3">
    <name type="scientific">Actinoplanes ianthinogenes</name>
    <dbReference type="NCBI Taxonomy" id="122358"/>
    <lineage>
        <taxon>Bacteria</taxon>
        <taxon>Bacillati</taxon>
        <taxon>Actinomycetota</taxon>
        <taxon>Actinomycetes</taxon>
        <taxon>Micromonosporales</taxon>
        <taxon>Micromonosporaceae</taxon>
        <taxon>Actinoplanes</taxon>
    </lineage>
</organism>
<evidence type="ECO:0000313" key="3">
    <source>
        <dbReference type="Proteomes" id="UP000676967"/>
    </source>
</evidence>
<dbReference type="RefSeq" id="WP_189332829.1">
    <property type="nucleotide sequence ID" value="NZ_BMQZ01000008.1"/>
</dbReference>
<evidence type="ECO:0000313" key="2">
    <source>
        <dbReference type="EMBL" id="BCJ45965.1"/>
    </source>
</evidence>
<protein>
    <recommendedName>
        <fullName evidence="4">Chromosome partitioning protein</fullName>
    </recommendedName>
</protein>
<proteinExistence type="predicted"/>
<reference evidence="2 3" key="1">
    <citation type="submission" date="2020-08" db="EMBL/GenBank/DDBJ databases">
        <title>Whole genome shotgun sequence of Actinoplanes ianthinogenes NBRC 13996.</title>
        <authorList>
            <person name="Komaki H."/>
            <person name="Tamura T."/>
        </authorList>
    </citation>
    <scope>NUCLEOTIDE SEQUENCE [LARGE SCALE GENOMIC DNA]</scope>
    <source>
        <strain evidence="2 3">NBRC 13996</strain>
    </source>
</reference>
<dbReference type="Proteomes" id="UP000676967">
    <property type="component" value="Chromosome"/>
</dbReference>
<dbReference type="EMBL" id="AP023356">
    <property type="protein sequence ID" value="BCJ45965.1"/>
    <property type="molecule type" value="Genomic_DNA"/>
</dbReference>
<evidence type="ECO:0008006" key="4">
    <source>
        <dbReference type="Google" id="ProtNLM"/>
    </source>
</evidence>
<accession>A0ABN6CLP5</accession>
<sequence>MVIEASVVAGYVIAWAVRKARRAAGRLDAEVDTAMDAGLDRLHEVVAAKLGPHPALDDLAEEATADRVSDLTRQQVELAVTAAARRDGDFGARVNDLLAALRAAESPTGAPVVAGAGSRVFTGAAYATTGSGGVAIGQLGGDANLTADTGRSEQPDPSAPGRSRH</sequence>
<keyword evidence="3" id="KW-1185">Reference proteome</keyword>
<gene>
    <name evidence="2" type="ORF">Aiant_66220</name>
</gene>